<reference evidence="2" key="1">
    <citation type="journal article" date="2023" name="Nat. Plants">
        <title>Single-cell RNA sequencing provides a high-resolution roadmap for understanding the multicellular compartmentation of specialized metabolism.</title>
        <authorList>
            <person name="Sun S."/>
            <person name="Shen X."/>
            <person name="Li Y."/>
            <person name="Li Y."/>
            <person name="Wang S."/>
            <person name="Li R."/>
            <person name="Zhang H."/>
            <person name="Shen G."/>
            <person name="Guo B."/>
            <person name="Wei J."/>
            <person name="Xu J."/>
            <person name="St-Pierre B."/>
            <person name="Chen S."/>
            <person name="Sun C."/>
        </authorList>
    </citation>
    <scope>NUCLEOTIDE SEQUENCE [LARGE SCALE GENOMIC DNA]</scope>
</reference>
<evidence type="ECO:0000313" key="2">
    <source>
        <dbReference type="Proteomes" id="UP001060085"/>
    </source>
</evidence>
<keyword evidence="2" id="KW-1185">Reference proteome</keyword>
<protein>
    <submittedName>
        <fullName evidence="1">Uncharacterized protein</fullName>
    </submittedName>
</protein>
<proteinExistence type="predicted"/>
<accession>A0ACC0BAZ1</accession>
<dbReference type="Proteomes" id="UP001060085">
    <property type="component" value="Linkage Group LG04"/>
</dbReference>
<sequence>MMMMKTSFSALFLLFSLLSFGFVIDGRTSPGGEDNYWKMIMKDEALTDLLQHREETMIKSDQSDNFLRNFDVTPNVILYHSGHDHAHAAAAADDDDQDDKHVKLKQVVVGEFGHF</sequence>
<gene>
    <name evidence="1" type="ORF">M9H77_19663</name>
</gene>
<name>A0ACC0BAZ1_CATRO</name>
<dbReference type="EMBL" id="CM044704">
    <property type="protein sequence ID" value="KAI5669810.1"/>
    <property type="molecule type" value="Genomic_DNA"/>
</dbReference>
<comment type="caution">
    <text evidence="1">The sequence shown here is derived from an EMBL/GenBank/DDBJ whole genome shotgun (WGS) entry which is preliminary data.</text>
</comment>
<evidence type="ECO:0000313" key="1">
    <source>
        <dbReference type="EMBL" id="KAI5669810.1"/>
    </source>
</evidence>
<organism evidence="1 2">
    <name type="scientific">Catharanthus roseus</name>
    <name type="common">Madagascar periwinkle</name>
    <name type="synonym">Vinca rosea</name>
    <dbReference type="NCBI Taxonomy" id="4058"/>
    <lineage>
        <taxon>Eukaryota</taxon>
        <taxon>Viridiplantae</taxon>
        <taxon>Streptophyta</taxon>
        <taxon>Embryophyta</taxon>
        <taxon>Tracheophyta</taxon>
        <taxon>Spermatophyta</taxon>
        <taxon>Magnoliopsida</taxon>
        <taxon>eudicotyledons</taxon>
        <taxon>Gunneridae</taxon>
        <taxon>Pentapetalae</taxon>
        <taxon>asterids</taxon>
        <taxon>lamiids</taxon>
        <taxon>Gentianales</taxon>
        <taxon>Apocynaceae</taxon>
        <taxon>Rauvolfioideae</taxon>
        <taxon>Vinceae</taxon>
        <taxon>Catharanthinae</taxon>
        <taxon>Catharanthus</taxon>
    </lineage>
</organism>